<protein>
    <submittedName>
        <fullName evidence="2">Uncharacterized protein</fullName>
    </submittedName>
</protein>
<accession>A0A4Y2RNH1</accession>
<feature type="transmembrane region" description="Helical" evidence="1">
    <location>
        <begin position="20"/>
        <end position="45"/>
    </location>
</feature>
<keyword evidence="1" id="KW-1133">Transmembrane helix</keyword>
<keyword evidence="1" id="KW-0472">Membrane</keyword>
<dbReference type="OrthoDB" id="6436733at2759"/>
<evidence type="ECO:0000256" key="1">
    <source>
        <dbReference type="SAM" id="Phobius"/>
    </source>
</evidence>
<feature type="transmembrane region" description="Helical" evidence="1">
    <location>
        <begin position="97"/>
        <end position="116"/>
    </location>
</feature>
<dbReference type="Proteomes" id="UP000499080">
    <property type="component" value="Unassembled WGS sequence"/>
</dbReference>
<comment type="caution">
    <text evidence="2">The sequence shown here is derived from an EMBL/GenBank/DDBJ whole genome shotgun (WGS) entry which is preliminary data.</text>
</comment>
<gene>
    <name evidence="2" type="ORF">AVEN_53894_1</name>
</gene>
<evidence type="ECO:0000313" key="3">
    <source>
        <dbReference type="Proteomes" id="UP000499080"/>
    </source>
</evidence>
<keyword evidence="3" id="KW-1185">Reference proteome</keyword>
<keyword evidence="1" id="KW-0812">Transmembrane</keyword>
<dbReference type="EMBL" id="BGPR01146062">
    <property type="protein sequence ID" value="GBN76886.1"/>
    <property type="molecule type" value="Genomic_DNA"/>
</dbReference>
<sequence length="119" mass="13532">MTFLFWTGYRIAFDTDDHPLILFFSCVNGTYVLSHLLLIMVPASIANETTKRAKSNVLSLPHEILTTDKELKFGIKKCSFQEKFLTLWDIYVLDRSLLITAFGTLLTYGILLGSLGKEH</sequence>
<dbReference type="AlphaFoldDB" id="A0A4Y2RNH1"/>
<evidence type="ECO:0000313" key="2">
    <source>
        <dbReference type="EMBL" id="GBN76886.1"/>
    </source>
</evidence>
<proteinExistence type="predicted"/>
<organism evidence="2 3">
    <name type="scientific">Araneus ventricosus</name>
    <name type="common">Orbweaver spider</name>
    <name type="synonym">Epeira ventricosa</name>
    <dbReference type="NCBI Taxonomy" id="182803"/>
    <lineage>
        <taxon>Eukaryota</taxon>
        <taxon>Metazoa</taxon>
        <taxon>Ecdysozoa</taxon>
        <taxon>Arthropoda</taxon>
        <taxon>Chelicerata</taxon>
        <taxon>Arachnida</taxon>
        <taxon>Araneae</taxon>
        <taxon>Araneomorphae</taxon>
        <taxon>Entelegynae</taxon>
        <taxon>Araneoidea</taxon>
        <taxon>Araneidae</taxon>
        <taxon>Araneus</taxon>
    </lineage>
</organism>
<name>A0A4Y2RNH1_ARAVE</name>
<reference evidence="2 3" key="1">
    <citation type="journal article" date="2019" name="Sci. Rep.">
        <title>Orb-weaving spider Araneus ventricosus genome elucidates the spidroin gene catalogue.</title>
        <authorList>
            <person name="Kono N."/>
            <person name="Nakamura H."/>
            <person name="Ohtoshi R."/>
            <person name="Moran D.A.P."/>
            <person name="Shinohara A."/>
            <person name="Yoshida Y."/>
            <person name="Fujiwara M."/>
            <person name="Mori M."/>
            <person name="Tomita M."/>
            <person name="Arakawa K."/>
        </authorList>
    </citation>
    <scope>NUCLEOTIDE SEQUENCE [LARGE SCALE GENOMIC DNA]</scope>
</reference>